<feature type="region of interest" description="Disordered" evidence="1">
    <location>
        <begin position="148"/>
        <end position="171"/>
    </location>
</feature>
<feature type="chain" id="PRO_5012572083" evidence="2">
    <location>
        <begin position="29"/>
        <end position="217"/>
    </location>
</feature>
<proteinExistence type="predicted"/>
<dbReference type="Proteomes" id="UP000190061">
    <property type="component" value="Unassembled WGS sequence"/>
</dbReference>
<organism evidence="3 4">
    <name type="scientific">Lysobacter spongiicola DSM 21749</name>
    <dbReference type="NCBI Taxonomy" id="1122188"/>
    <lineage>
        <taxon>Bacteria</taxon>
        <taxon>Pseudomonadati</taxon>
        <taxon>Pseudomonadota</taxon>
        <taxon>Gammaproteobacteria</taxon>
        <taxon>Lysobacterales</taxon>
        <taxon>Lysobacteraceae</taxon>
        <taxon>Novilysobacter</taxon>
    </lineage>
</organism>
<reference evidence="3 4" key="1">
    <citation type="submission" date="2017-02" db="EMBL/GenBank/DDBJ databases">
        <authorList>
            <person name="Peterson S.W."/>
        </authorList>
    </citation>
    <scope>NUCLEOTIDE SEQUENCE [LARGE SCALE GENOMIC DNA]</scope>
    <source>
        <strain evidence="3 4">DSM 21749</strain>
    </source>
</reference>
<keyword evidence="4" id="KW-1185">Reference proteome</keyword>
<feature type="compositionally biased region" description="Low complexity" evidence="1">
    <location>
        <begin position="153"/>
        <end position="163"/>
    </location>
</feature>
<protein>
    <submittedName>
        <fullName evidence="3">Uncharacterized protein</fullName>
    </submittedName>
</protein>
<dbReference type="EMBL" id="FUXP01000004">
    <property type="protein sequence ID" value="SJZ97547.1"/>
    <property type="molecule type" value="Genomic_DNA"/>
</dbReference>
<evidence type="ECO:0000256" key="2">
    <source>
        <dbReference type="SAM" id="SignalP"/>
    </source>
</evidence>
<evidence type="ECO:0000256" key="1">
    <source>
        <dbReference type="SAM" id="MobiDB-lite"/>
    </source>
</evidence>
<dbReference type="AlphaFoldDB" id="A0A1T4Q1Y9"/>
<sequence length="217" mass="21584">MNLRHLPRNCAAVLALCAGAIVVPPADAQAPPDEYDRMLGYLADTRIDGNALAGANGAIAINQAAGDLNRQANLRSIASGRHASADVRAAQHQVADRHDSPSEASAVIGGRALDGASGLASINQASGSGNSEMNVVAVTLATQGMREADDGNAPAASPASAGGQPPLNRTPAKAGLRHVAVEATALHGFSGVLQLNQVAGAGNATGNQLGLSIQGGP</sequence>
<accession>A0A1T4Q1Y9</accession>
<gene>
    <name evidence="3" type="ORF">SAMN02745674_01436</name>
</gene>
<feature type="signal peptide" evidence="2">
    <location>
        <begin position="1"/>
        <end position="28"/>
    </location>
</feature>
<evidence type="ECO:0000313" key="3">
    <source>
        <dbReference type="EMBL" id="SJZ97547.1"/>
    </source>
</evidence>
<keyword evidence="2" id="KW-0732">Signal</keyword>
<dbReference type="STRING" id="1122188.SAMN02745674_01436"/>
<evidence type="ECO:0000313" key="4">
    <source>
        <dbReference type="Proteomes" id="UP000190061"/>
    </source>
</evidence>
<dbReference type="RefSeq" id="WP_234987745.1">
    <property type="nucleotide sequence ID" value="NZ_FUXP01000004.1"/>
</dbReference>
<name>A0A1T4Q1Y9_9GAMM</name>